<organism evidence="1 2">
    <name type="scientific">Dickeya phage vB_DsoM_AD1</name>
    <dbReference type="NCBI Taxonomy" id="2283029"/>
    <lineage>
        <taxon>Viruses</taxon>
        <taxon>Duplodnaviria</taxon>
        <taxon>Heunggongvirae</taxon>
        <taxon>Uroviricota</taxon>
        <taxon>Caudoviricetes</taxon>
        <taxon>Alexandravirus</taxon>
        <taxon>Alexandravirus AD1</taxon>
    </lineage>
</organism>
<protein>
    <submittedName>
        <fullName evidence="1">Uncharacterized protein</fullName>
    </submittedName>
</protein>
<reference evidence="1 2" key="1">
    <citation type="journal article" date="2018" name="Front. Microbiol.">
        <title>Jumbo Bacteriophages Are Represented Within an Increasing Diversity of Environmental Viruses Infecting the Emerging Phytopathogen, Dickeya solani.</title>
        <authorList>
            <person name="Day A.W."/>
            <person name="Ahn J."/>
            <person name="Salmond G.P.C."/>
        </authorList>
    </citation>
    <scope>NUCLEOTIDE SEQUENCE [LARGE SCALE GENOMIC DNA]</scope>
</reference>
<proteinExistence type="predicted"/>
<evidence type="ECO:0000313" key="1">
    <source>
        <dbReference type="EMBL" id="AXG67341.1"/>
    </source>
</evidence>
<accession>A0A384ZYL1</accession>
<sequence>MKPLKRIPLSSDTNLFAINAIVHMTAFLYLDVTVHSEHFGDKEIMLPVRVNHNVSPHERLAGVQYAAYIPVLACHPTSDTEFYTELGYTEVNVKHFTMDCAKCSHWAYIGLLPDVAESDIRDKRYVAPLRVHTVPHERGMPEVYRRNIVHGAAIRTDYLRTSALDSIDDETWEQLRARPDHGTSWSQFLDSITNGRLTPKDNLSECLEDIDQEFMPERVVKRLRLAQAERRMRG</sequence>
<dbReference type="Proteomes" id="UP000262440">
    <property type="component" value="Segment"/>
</dbReference>
<dbReference type="EMBL" id="MH460463">
    <property type="protein sequence ID" value="AXG67341.1"/>
    <property type="molecule type" value="Genomic_DNA"/>
</dbReference>
<name>A0A384ZYL1_9CAUD</name>
<gene>
    <name evidence="1" type="ORF">AD1_297</name>
</gene>
<evidence type="ECO:0000313" key="2">
    <source>
        <dbReference type="Proteomes" id="UP000262440"/>
    </source>
</evidence>
<keyword evidence="2" id="KW-1185">Reference proteome</keyword>